<dbReference type="CDD" id="cd06583">
    <property type="entry name" value="PGRP"/>
    <property type="match status" value="1"/>
</dbReference>
<gene>
    <name evidence="2" type="ORF">SAMN02745243_00413</name>
</gene>
<dbReference type="EMBL" id="FQZY01000007">
    <property type="protein sequence ID" value="SHJ35921.1"/>
    <property type="molecule type" value="Genomic_DNA"/>
</dbReference>
<dbReference type="InterPro" id="IPR036505">
    <property type="entry name" value="Amidase/PGRP_sf"/>
</dbReference>
<keyword evidence="3" id="KW-1185">Reference proteome</keyword>
<dbReference type="OrthoDB" id="9794294at2"/>
<sequence length="310" mass="33690">MAYTNSSLVSYTGLSPNHSGQRTHSIDRITPHCVVGQLSAETICACFPAGRDASCNYGIGTDGRVSLCVEEKNRSWCTSSNANDQRAITIECASDKTEPYTMNSAVYATLVKLCTDICKRNGKSKLLWFADKDKSLNYNLKSDEMVITVHRWFANKSCPGDWLYARLGDLAEKVTAALGGTAQTPSADTSVWYRVRKTWSDSKSQIGAYHSLSNAKACADKNAGYSVFDESGKAIYPNAAASPSAVPFMVRVSISDLNIRKGPGTNYARTQYIPVGTYTIVEEADGQGASKWGRLKSGAGWISLDYCTKV</sequence>
<dbReference type="STRING" id="1121950.SAMN02745243_00413"/>
<accession>A0A1M6IN74</accession>
<proteinExistence type="predicted"/>
<evidence type="ECO:0000259" key="1">
    <source>
        <dbReference type="Pfam" id="PF01510"/>
    </source>
</evidence>
<dbReference type="Proteomes" id="UP000184301">
    <property type="component" value="Unassembled WGS sequence"/>
</dbReference>
<evidence type="ECO:0000313" key="2">
    <source>
        <dbReference type="EMBL" id="SHJ35921.1"/>
    </source>
</evidence>
<evidence type="ECO:0000313" key="3">
    <source>
        <dbReference type="Proteomes" id="UP000184301"/>
    </source>
</evidence>
<dbReference type="RefSeq" id="WP_073104367.1">
    <property type="nucleotide sequence ID" value="NZ_FQZY01000007.1"/>
</dbReference>
<dbReference type="GO" id="GO:0009253">
    <property type="term" value="P:peptidoglycan catabolic process"/>
    <property type="evidence" value="ECO:0007669"/>
    <property type="project" value="InterPro"/>
</dbReference>
<name>A0A1M6IN74_9FIRM</name>
<organism evidence="2 3">
    <name type="scientific">Hespellia stercorisuis DSM 15480</name>
    <dbReference type="NCBI Taxonomy" id="1121950"/>
    <lineage>
        <taxon>Bacteria</taxon>
        <taxon>Bacillati</taxon>
        <taxon>Bacillota</taxon>
        <taxon>Clostridia</taxon>
        <taxon>Lachnospirales</taxon>
        <taxon>Lachnospiraceae</taxon>
        <taxon>Hespellia</taxon>
    </lineage>
</organism>
<dbReference type="SUPFAM" id="SSF55846">
    <property type="entry name" value="N-acetylmuramoyl-L-alanine amidase-like"/>
    <property type="match status" value="1"/>
</dbReference>
<protein>
    <submittedName>
        <fullName evidence="2">N-acetylmuramoyl-L-alanine amidase</fullName>
    </submittedName>
</protein>
<feature type="domain" description="N-acetylmuramoyl-L-alanine amidase" evidence="1">
    <location>
        <begin position="24"/>
        <end position="160"/>
    </location>
</feature>
<dbReference type="AlphaFoldDB" id="A0A1M6IN74"/>
<dbReference type="Gene3D" id="3.40.80.10">
    <property type="entry name" value="Peptidoglycan recognition protein-like"/>
    <property type="match status" value="1"/>
</dbReference>
<dbReference type="InterPro" id="IPR002502">
    <property type="entry name" value="Amidase_domain"/>
</dbReference>
<reference evidence="2 3" key="1">
    <citation type="submission" date="2016-11" db="EMBL/GenBank/DDBJ databases">
        <authorList>
            <person name="Jaros S."/>
            <person name="Januszkiewicz K."/>
            <person name="Wedrychowicz H."/>
        </authorList>
    </citation>
    <scope>NUCLEOTIDE SEQUENCE [LARGE SCALE GENOMIC DNA]</scope>
    <source>
        <strain evidence="2 3">DSM 15480</strain>
    </source>
</reference>
<dbReference type="Pfam" id="PF01510">
    <property type="entry name" value="Amidase_2"/>
    <property type="match status" value="1"/>
</dbReference>
<dbReference type="Gene3D" id="2.30.30.40">
    <property type="entry name" value="SH3 Domains"/>
    <property type="match status" value="1"/>
</dbReference>
<dbReference type="GO" id="GO:0008745">
    <property type="term" value="F:N-acetylmuramoyl-L-alanine amidase activity"/>
    <property type="evidence" value="ECO:0007669"/>
    <property type="project" value="InterPro"/>
</dbReference>